<reference evidence="2" key="1">
    <citation type="submission" date="2017-03" db="EMBL/GenBank/DDBJ databases">
        <title>Genomes of endolithic fungi from Antarctica.</title>
        <authorList>
            <person name="Coleine C."/>
            <person name="Masonjones S."/>
            <person name="Stajich J.E."/>
        </authorList>
    </citation>
    <scope>NUCLEOTIDE SEQUENCE [LARGE SCALE GENOMIC DNA]</scope>
    <source>
        <strain evidence="2">CCFEE 5527</strain>
    </source>
</reference>
<sequence length="259" mass="28794">MHIILASTCQHMVSYHFTPPPGYTTSFSPSISFCHSCLEHQELVAMYNKVRPAYIDASTYRKSLTDTSTDAAAKLAAGQKAWNLRREYVQIATALANAEICHEEFDDPAYPTLDHVGAVLIPSQQQVEDTYLPSTSKRVQFGAPRLPQGRTVHWNVHDNWGKSGKTMTEMGRRSRSYSRGRWALPSGRQYFDTANGVSQAEWARLGHDDENAVVYPPAVVDTEGGIEAVEPLRVDAGIDNPMDGVEDTRPVDGVIDLKW</sequence>
<dbReference type="EMBL" id="NAJO01000060">
    <property type="protein sequence ID" value="OQN96906.1"/>
    <property type="molecule type" value="Genomic_DNA"/>
</dbReference>
<organism evidence="1 2">
    <name type="scientific">Cryoendolithus antarcticus</name>
    <dbReference type="NCBI Taxonomy" id="1507870"/>
    <lineage>
        <taxon>Eukaryota</taxon>
        <taxon>Fungi</taxon>
        <taxon>Dikarya</taxon>
        <taxon>Ascomycota</taxon>
        <taxon>Pezizomycotina</taxon>
        <taxon>Dothideomycetes</taxon>
        <taxon>Dothideomycetidae</taxon>
        <taxon>Cladosporiales</taxon>
        <taxon>Cladosporiaceae</taxon>
        <taxon>Cryoendolithus</taxon>
    </lineage>
</organism>
<proteinExistence type="predicted"/>
<comment type="caution">
    <text evidence="1">The sequence shown here is derived from an EMBL/GenBank/DDBJ whole genome shotgun (WGS) entry which is preliminary data.</text>
</comment>
<evidence type="ECO:0000313" key="2">
    <source>
        <dbReference type="Proteomes" id="UP000192596"/>
    </source>
</evidence>
<gene>
    <name evidence="1" type="ORF">B0A48_17460</name>
</gene>
<dbReference type="AlphaFoldDB" id="A0A1V8SCP0"/>
<dbReference type="InParanoid" id="A0A1V8SCP0"/>
<name>A0A1V8SCP0_9PEZI</name>
<protein>
    <submittedName>
        <fullName evidence="1">Uncharacterized protein</fullName>
    </submittedName>
</protein>
<dbReference type="Proteomes" id="UP000192596">
    <property type="component" value="Unassembled WGS sequence"/>
</dbReference>
<accession>A0A1V8SCP0</accession>
<evidence type="ECO:0000313" key="1">
    <source>
        <dbReference type="EMBL" id="OQN96906.1"/>
    </source>
</evidence>
<keyword evidence="2" id="KW-1185">Reference proteome</keyword>